<dbReference type="Proteomes" id="UP000296049">
    <property type="component" value="Unassembled WGS sequence"/>
</dbReference>
<dbReference type="EMBL" id="KB742574">
    <property type="protein sequence ID" value="EOB06899.1"/>
    <property type="molecule type" value="Genomic_DNA"/>
</dbReference>
<reference evidence="3" key="1">
    <citation type="journal article" date="2013" name="Nat. Genet.">
        <title>The duck genome and transcriptome provide insight into an avian influenza virus reservoir species.</title>
        <authorList>
            <person name="Huang Y."/>
            <person name="Li Y."/>
            <person name="Burt D.W."/>
            <person name="Chen H."/>
            <person name="Zhang Y."/>
            <person name="Qian W."/>
            <person name="Kim H."/>
            <person name="Gan S."/>
            <person name="Zhao Y."/>
            <person name="Li J."/>
            <person name="Yi K."/>
            <person name="Feng H."/>
            <person name="Zhu P."/>
            <person name="Li B."/>
            <person name="Liu Q."/>
            <person name="Fairley S."/>
            <person name="Magor K.E."/>
            <person name="Du Z."/>
            <person name="Hu X."/>
            <person name="Goodman L."/>
            <person name="Tafer H."/>
            <person name="Vignal A."/>
            <person name="Lee T."/>
            <person name="Kim K.W."/>
            <person name="Sheng Z."/>
            <person name="An Y."/>
            <person name="Searle S."/>
            <person name="Herrero J."/>
            <person name="Groenen M.A."/>
            <person name="Crooijmans R.P."/>
            <person name="Faraut T."/>
            <person name="Cai Q."/>
            <person name="Webster R.G."/>
            <person name="Aldridge J.R."/>
            <person name="Warren W.C."/>
            <person name="Bartschat S."/>
            <person name="Kehr S."/>
            <person name="Marz M."/>
            <person name="Stadler P.F."/>
            <person name="Smith J."/>
            <person name="Kraus R.H."/>
            <person name="Zhao Y."/>
            <person name="Ren L."/>
            <person name="Fei J."/>
            <person name="Morisson M."/>
            <person name="Kaiser P."/>
            <person name="Griffin D.K."/>
            <person name="Rao M."/>
            <person name="Pitel F."/>
            <person name="Wang J."/>
            <person name="Li N."/>
        </authorList>
    </citation>
    <scope>NUCLEOTIDE SEQUENCE [LARGE SCALE GENOMIC DNA]</scope>
</reference>
<keyword evidence="3" id="KW-1185">Reference proteome</keyword>
<sequence>MPILSPGTLSSPVHLLQQHQGEDKRPLTSLDANKAQQNPKEHNPLHPDLAQPKKAQPTAPRPRTSPAEVLKHAATALKKQAPTSAPFPPADGAEGTTASLYLCHQKGGRDLIKKADANEHLRRTVQLAAIFCPSGLPLRDAKEGLNSTRLRSPSPGGAERSSPLLQRARDTRASQGCSGTYAGAERPYLDHPEAPSPNPHRVRTVLQRPQLSHQPLVAAELPLGQSCLRALPEICKAEPARVIFISSAPALVSLRDLLLRSAANATANTERFMSPGMELNSVVDLERKQFN</sequence>
<proteinExistence type="predicted"/>
<name>R0LMH2_ANAPL</name>
<evidence type="ECO:0000313" key="2">
    <source>
        <dbReference type="EMBL" id="EOB06899.1"/>
    </source>
</evidence>
<dbReference type="AlphaFoldDB" id="R0LMH2"/>
<evidence type="ECO:0000313" key="3">
    <source>
        <dbReference type="Proteomes" id="UP000296049"/>
    </source>
</evidence>
<gene>
    <name evidence="2" type="ORF">Anapl_08440</name>
</gene>
<organism evidence="2 3">
    <name type="scientific">Anas platyrhynchos</name>
    <name type="common">Mallard</name>
    <name type="synonym">Anas boschas</name>
    <dbReference type="NCBI Taxonomy" id="8839"/>
    <lineage>
        <taxon>Eukaryota</taxon>
        <taxon>Metazoa</taxon>
        <taxon>Chordata</taxon>
        <taxon>Craniata</taxon>
        <taxon>Vertebrata</taxon>
        <taxon>Euteleostomi</taxon>
        <taxon>Archelosauria</taxon>
        <taxon>Archosauria</taxon>
        <taxon>Dinosauria</taxon>
        <taxon>Saurischia</taxon>
        <taxon>Theropoda</taxon>
        <taxon>Coelurosauria</taxon>
        <taxon>Aves</taxon>
        <taxon>Neognathae</taxon>
        <taxon>Galloanserae</taxon>
        <taxon>Anseriformes</taxon>
        <taxon>Anatidae</taxon>
        <taxon>Anatinae</taxon>
        <taxon>Anas</taxon>
    </lineage>
</organism>
<evidence type="ECO:0000256" key="1">
    <source>
        <dbReference type="SAM" id="MobiDB-lite"/>
    </source>
</evidence>
<protein>
    <submittedName>
        <fullName evidence="2">Uncharacterized protein</fullName>
    </submittedName>
</protein>
<feature type="region of interest" description="Disordered" evidence="1">
    <location>
        <begin position="144"/>
        <end position="201"/>
    </location>
</feature>
<feature type="region of interest" description="Disordered" evidence="1">
    <location>
        <begin position="1"/>
        <end position="68"/>
    </location>
</feature>
<accession>R0LMH2</accession>